<keyword evidence="10 12" id="KW-0472">Membrane</keyword>
<comment type="caution">
    <text evidence="13">The sequence shown here is derived from an EMBL/GenBank/DDBJ whole genome shotgun (WGS) entry which is preliminary data.</text>
</comment>
<dbReference type="InterPro" id="IPR001734">
    <property type="entry name" value="Na/solute_symporter"/>
</dbReference>
<dbReference type="Pfam" id="PF00474">
    <property type="entry name" value="SSF"/>
    <property type="match status" value="1"/>
</dbReference>
<dbReference type="InterPro" id="IPR050277">
    <property type="entry name" value="Sodium:Solute_Symporter"/>
</dbReference>
<comment type="similarity">
    <text evidence="2">Belongs to the sodium:solute symporter (SSF) (TC 2.A.21) family.</text>
</comment>
<keyword evidence="4" id="KW-1003">Cell membrane</keyword>
<evidence type="ECO:0000256" key="12">
    <source>
        <dbReference type="SAM" id="Phobius"/>
    </source>
</evidence>
<keyword evidence="9" id="KW-0406">Ion transport</keyword>
<keyword evidence="3" id="KW-0813">Transport</keyword>
<dbReference type="PANTHER" id="PTHR48086:SF3">
    <property type="entry name" value="SODIUM_PROLINE SYMPORTER"/>
    <property type="match status" value="1"/>
</dbReference>
<evidence type="ECO:0000256" key="9">
    <source>
        <dbReference type="ARBA" id="ARBA00023065"/>
    </source>
</evidence>
<dbReference type="InterPro" id="IPR038377">
    <property type="entry name" value="Na/Glc_symporter_sf"/>
</dbReference>
<feature type="transmembrane region" description="Helical" evidence="12">
    <location>
        <begin position="102"/>
        <end position="121"/>
    </location>
</feature>
<dbReference type="PROSITE" id="PS50283">
    <property type="entry name" value="NA_SOLUT_SYMP_3"/>
    <property type="match status" value="1"/>
</dbReference>
<dbReference type="GO" id="GO:0015193">
    <property type="term" value="F:L-proline transmembrane transporter activity"/>
    <property type="evidence" value="ECO:0007669"/>
    <property type="project" value="TreeGrafter"/>
</dbReference>
<keyword evidence="6" id="KW-0769">Symport</keyword>
<accession>K1TY68</accession>
<feature type="transmembrane region" description="Helical" evidence="12">
    <location>
        <begin position="13"/>
        <end position="36"/>
    </location>
</feature>
<proteinExistence type="inferred from homology"/>
<keyword evidence="7 12" id="KW-1133">Transmembrane helix</keyword>
<dbReference type="GO" id="GO:0005886">
    <property type="term" value="C:plasma membrane"/>
    <property type="evidence" value="ECO:0007669"/>
    <property type="project" value="UniProtKB-SubCell"/>
</dbReference>
<evidence type="ECO:0000256" key="6">
    <source>
        <dbReference type="ARBA" id="ARBA00022847"/>
    </source>
</evidence>
<evidence type="ECO:0000256" key="2">
    <source>
        <dbReference type="ARBA" id="ARBA00006434"/>
    </source>
</evidence>
<evidence type="ECO:0000256" key="5">
    <source>
        <dbReference type="ARBA" id="ARBA00022692"/>
    </source>
</evidence>
<evidence type="ECO:0000256" key="1">
    <source>
        <dbReference type="ARBA" id="ARBA00004651"/>
    </source>
</evidence>
<evidence type="ECO:0000256" key="11">
    <source>
        <dbReference type="ARBA" id="ARBA00023201"/>
    </source>
</evidence>
<dbReference type="PANTHER" id="PTHR48086">
    <property type="entry name" value="SODIUM/PROLINE SYMPORTER-RELATED"/>
    <property type="match status" value="1"/>
</dbReference>
<dbReference type="Gene3D" id="1.20.1730.10">
    <property type="entry name" value="Sodium/glucose cotransporter"/>
    <property type="match status" value="1"/>
</dbReference>
<keyword evidence="8" id="KW-0915">Sodium</keyword>
<name>K1TY68_9ZZZZ</name>
<dbReference type="GO" id="GO:0005298">
    <property type="term" value="F:proline:sodium symporter activity"/>
    <property type="evidence" value="ECO:0007669"/>
    <property type="project" value="TreeGrafter"/>
</dbReference>
<feature type="transmembrane region" description="Helical" evidence="12">
    <location>
        <begin position="128"/>
        <end position="146"/>
    </location>
</feature>
<evidence type="ECO:0000256" key="8">
    <source>
        <dbReference type="ARBA" id="ARBA00023053"/>
    </source>
</evidence>
<reference evidence="13" key="1">
    <citation type="journal article" date="2013" name="Environ. Microbiol.">
        <title>Microbiota from the distal guts of lean and obese adolescents exhibit partial functional redundancy besides clear differences in community structure.</title>
        <authorList>
            <person name="Ferrer M."/>
            <person name="Ruiz A."/>
            <person name="Lanza F."/>
            <person name="Haange S.B."/>
            <person name="Oberbach A."/>
            <person name="Till H."/>
            <person name="Bargiela R."/>
            <person name="Campoy C."/>
            <person name="Segura M.T."/>
            <person name="Richter M."/>
            <person name="von Bergen M."/>
            <person name="Seifert J."/>
            <person name="Suarez A."/>
        </authorList>
    </citation>
    <scope>NUCLEOTIDE SEQUENCE</scope>
</reference>
<evidence type="ECO:0000256" key="10">
    <source>
        <dbReference type="ARBA" id="ARBA00023136"/>
    </source>
</evidence>
<evidence type="ECO:0000256" key="4">
    <source>
        <dbReference type="ARBA" id="ARBA00022475"/>
    </source>
</evidence>
<comment type="subcellular location">
    <subcellularLocation>
        <location evidence="1">Cell membrane</location>
        <topology evidence="1">Multi-pass membrane protein</topology>
    </subcellularLocation>
</comment>
<keyword evidence="11" id="KW-0739">Sodium transport</keyword>
<dbReference type="GO" id="GO:0015824">
    <property type="term" value="P:proline transport"/>
    <property type="evidence" value="ECO:0007669"/>
    <property type="project" value="TreeGrafter"/>
</dbReference>
<evidence type="ECO:0000313" key="13">
    <source>
        <dbReference type="EMBL" id="EKC64206.1"/>
    </source>
</evidence>
<protein>
    <submittedName>
        <fullName evidence="13">SSS sodium solute transporter</fullName>
    </submittedName>
</protein>
<dbReference type="EMBL" id="AJWZ01004862">
    <property type="protein sequence ID" value="EKC64206.1"/>
    <property type="molecule type" value="Genomic_DNA"/>
</dbReference>
<gene>
    <name evidence="13" type="ORF">OBE_07076</name>
</gene>
<evidence type="ECO:0000256" key="7">
    <source>
        <dbReference type="ARBA" id="ARBA00022989"/>
    </source>
</evidence>
<keyword evidence="5 12" id="KW-0812">Transmembrane</keyword>
<feature type="transmembrane region" description="Helical" evidence="12">
    <location>
        <begin position="64"/>
        <end position="82"/>
    </location>
</feature>
<organism evidence="13">
    <name type="scientific">human gut metagenome</name>
    <dbReference type="NCBI Taxonomy" id="408170"/>
    <lineage>
        <taxon>unclassified sequences</taxon>
        <taxon>metagenomes</taxon>
        <taxon>organismal metagenomes</taxon>
    </lineage>
</organism>
<feature type="non-terminal residue" evidence="13">
    <location>
        <position position="147"/>
    </location>
</feature>
<sequence>MFVGYAGKTGLSFGLWGVLAGLGNAVFGSLLAWLVLARRTREISGRLKIHTMPDFFEKRYNSRAMRIFSAVVIFVFLIPYSASVYSGLASVADVLLGIDDTIFLIIIAVLAILLVTLGGYLVQARADFVQGIVMMFGVVFLIVAIVR</sequence>
<evidence type="ECO:0000256" key="3">
    <source>
        <dbReference type="ARBA" id="ARBA00022448"/>
    </source>
</evidence>
<dbReference type="AlphaFoldDB" id="K1TY68"/>